<evidence type="ECO:0000313" key="2">
    <source>
        <dbReference type="Proteomes" id="UP000799440"/>
    </source>
</evidence>
<dbReference type="AlphaFoldDB" id="A0A6A6VFN1"/>
<accession>A0A6A6VFN1</accession>
<protein>
    <submittedName>
        <fullName evidence="1">Uncharacterized protein</fullName>
    </submittedName>
</protein>
<evidence type="ECO:0000313" key="1">
    <source>
        <dbReference type="EMBL" id="KAF2748616.1"/>
    </source>
</evidence>
<keyword evidence="2" id="KW-1185">Reference proteome</keyword>
<gene>
    <name evidence="1" type="ORF">M011DRAFT_332162</name>
</gene>
<reference evidence="1" key="1">
    <citation type="journal article" date="2020" name="Stud. Mycol.">
        <title>101 Dothideomycetes genomes: a test case for predicting lifestyles and emergence of pathogens.</title>
        <authorList>
            <person name="Haridas S."/>
            <person name="Albert R."/>
            <person name="Binder M."/>
            <person name="Bloem J."/>
            <person name="Labutti K."/>
            <person name="Salamov A."/>
            <person name="Andreopoulos B."/>
            <person name="Baker S."/>
            <person name="Barry K."/>
            <person name="Bills G."/>
            <person name="Bluhm B."/>
            <person name="Cannon C."/>
            <person name="Castanera R."/>
            <person name="Culley D."/>
            <person name="Daum C."/>
            <person name="Ezra D."/>
            <person name="Gonzalez J."/>
            <person name="Henrissat B."/>
            <person name="Kuo A."/>
            <person name="Liang C."/>
            <person name="Lipzen A."/>
            <person name="Lutzoni F."/>
            <person name="Magnuson J."/>
            <person name="Mondo S."/>
            <person name="Nolan M."/>
            <person name="Ohm R."/>
            <person name="Pangilinan J."/>
            <person name="Park H.-J."/>
            <person name="Ramirez L."/>
            <person name="Alfaro M."/>
            <person name="Sun H."/>
            <person name="Tritt A."/>
            <person name="Yoshinaga Y."/>
            <person name="Zwiers L.-H."/>
            <person name="Turgeon B."/>
            <person name="Goodwin S."/>
            <person name="Spatafora J."/>
            <person name="Crous P."/>
            <person name="Grigoriev I."/>
        </authorList>
    </citation>
    <scope>NUCLEOTIDE SEQUENCE</scope>
    <source>
        <strain evidence="1">CBS 119925</strain>
    </source>
</reference>
<dbReference type="Proteomes" id="UP000799440">
    <property type="component" value="Unassembled WGS sequence"/>
</dbReference>
<organism evidence="1 2">
    <name type="scientific">Sporormia fimetaria CBS 119925</name>
    <dbReference type="NCBI Taxonomy" id="1340428"/>
    <lineage>
        <taxon>Eukaryota</taxon>
        <taxon>Fungi</taxon>
        <taxon>Dikarya</taxon>
        <taxon>Ascomycota</taxon>
        <taxon>Pezizomycotina</taxon>
        <taxon>Dothideomycetes</taxon>
        <taxon>Pleosporomycetidae</taxon>
        <taxon>Pleosporales</taxon>
        <taxon>Sporormiaceae</taxon>
        <taxon>Sporormia</taxon>
    </lineage>
</organism>
<dbReference type="EMBL" id="MU006568">
    <property type="protein sequence ID" value="KAF2748616.1"/>
    <property type="molecule type" value="Genomic_DNA"/>
</dbReference>
<name>A0A6A6VFN1_9PLEO</name>
<proteinExistence type="predicted"/>
<sequence>MWAPKNREQFCRSARQRFRQRGSRCLRPCTPPGAKSGLCCPVLVTAPTPDAWLIGGVGTVRRMRRAVSRIRGVAASRSSCHVLVFATGRIEHETDVSWGRTGYGVDREADFSPANGVATRRIW</sequence>